<accession>A0A5E4NPM8</accession>
<dbReference type="GO" id="GO:0070286">
    <property type="term" value="P:axonemal dynein complex assembly"/>
    <property type="evidence" value="ECO:0007669"/>
    <property type="project" value="TreeGrafter"/>
</dbReference>
<dbReference type="SUPFAM" id="SSF48452">
    <property type="entry name" value="TPR-like"/>
    <property type="match status" value="1"/>
</dbReference>
<dbReference type="InterPro" id="IPR043195">
    <property type="entry name" value="TTC12"/>
</dbReference>
<dbReference type="PANTHER" id="PTHR46540">
    <property type="entry name" value="TETRATRICOPEPTIDE REPEAT PROTEIN 12"/>
    <property type="match status" value="1"/>
</dbReference>
<dbReference type="InterPro" id="IPR019734">
    <property type="entry name" value="TPR_rpt"/>
</dbReference>
<evidence type="ECO:0000313" key="2">
    <source>
        <dbReference type="EMBL" id="VVC44544.1"/>
    </source>
</evidence>
<dbReference type="PANTHER" id="PTHR46540:SF1">
    <property type="entry name" value="TETRATRICOPEPTIDE REPEAT PROTEIN 12"/>
    <property type="match status" value="1"/>
</dbReference>
<dbReference type="InterPro" id="IPR011990">
    <property type="entry name" value="TPR-like_helical_dom_sf"/>
</dbReference>
<evidence type="ECO:0000313" key="3">
    <source>
        <dbReference type="Proteomes" id="UP000325440"/>
    </source>
</evidence>
<dbReference type="OrthoDB" id="2017782at2759"/>
<feature type="repeat" description="TPR" evidence="1">
    <location>
        <begin position="107"/>
        <end position="140"/>
    </location>
</feature>
<keyword evidence="1" id="KW-0802">TPR repeat</keyword>
<organism evidence="2 3">
    <name type="scientific">Cinara cedri</name>
    <dbReference type="NCBI Taxonomy" id="506608"/>
    <lineage>
        <taxon>Eukaryota</taxon>
        <taxon>Metazoa</taxon>
        <taxon>Ecdysozoa</taxon>
        <taxon>Arthropoda</taxon>
        <taxon>Hexapoda</taxon>
        <taxon>Insecta</taxon>
        <taxon>Pterygota</taxon>
        <taxon>Neoptera</taxon>
        <taxon>Paraneoptera</taxon>
        <taxon>Hemiptera</taxon>
        <taxon>Sternorrhyncha</taxon>
        <taxon>Aphidomorpha</taxon>
        <taxon>Aphidoidea</taxon>
        <taxon>Aphididae</taxon>
        <taxon>Lachninae</taxon>
        <taxon>Cinara</taxon>
    </lineage>
</organism>
<dbReference type="Proteomes" id="UP000325440">
    <property type="component" value="Unassembled WGS sequence"/>
</dbReference>
<dbReference type="AlphaFoldDB" id="A0A5E4NPM8"/>
<protein>
    <submittedName>
        <fullName evidence="2">Tetratricopeptide repeat,Tetratricopeptide repeat-containing domain,Tetratricopeptide-like helical</fullName>
    </submittedName>
</protein>
<gene>
    <name evidence="2" type="ORF">CINCED_3A024102</name>
</gene>
<dbReference type="EMBL" id="CABPRJ010002382">
    <property type="protein sequence ID" value="VVC44544.1"/>
    <property type="molecule type" value="Genomic_DNA"/>
</dbReference>
<proteinExistence type="predicted"/>
<reference evidence="2 3" key="1">
    <citation type="submission" date="2019-08" db="EMBL/GenBank/DDBJ databases">
        <authorList>
            <person name="Alioto T."/>
            <person name="Alioto T."/>
            <person name="Gomez Garrido J."/>
        </authorList>
    </citation>
    <scope>NUCLEOTIDE SEQUENCE [LARGE SCALE GENOMIC DNA]</scope>
</reference>
<dbReference type="GO" id="GO:0007288">
    <property type="term" value="P:sperm axoneme assembly"/>
    <property type="evidence" value="ECO:0007669"/>
    <property type="project" value="TreeGrafter"/>
</dbReference>
<dbReference type="SMART" id="SM00028">
    <property type="entry name" value="TPR"/>
    <property type="match status" value="3"/>
</dbReference>
<name>A0A5E4NPM8_9HEMI</name>
<evidence type="ECO:0000256" key="1">
    <source>
        <dbReference type="PROSITE-ProRule" id="PRU00339"/>
    </source>
</evidence>
<dbReference type="GO" id="GO:0005813">
    <property type="term" value="C:centrosome"/>
    <property type="evidence" value="ECO:0007669"/>
    <property type="project" value="TreeGrafter"/>
</dbReference>
<dbReference type="GO" id="GO:0005737">
    <property type="term" value="C:cytoplasm"/>
    <property type="evidence" value="ECO:0007669"/>
    <property type="project" value="TreeGrafter"/>
</dbReference>
<keyword evidence="3" id="KW-1185">Reference proteome</keyword>
<dbReference type="Gene3D" id="1.25.40.10">
    <property type="entry name" value="Tetratricopeptide repeat domain"/>
    <property type="match status" value="1"/>
</dbReference>
<sequence length="221" mass="25300">MDNEEFEESMRKVNLIGGIIKDMSSKNESKSRIGMLRADELLGRDVTEWDEGSLKTVQNGTQINRKAFEDLGKPKEDIPADAAGFMAYVEKDAKERSEKKKQEIKRSDYFKIMGNSEYRKGHFEKALIYYNQAIEVRKDSCVLYTNRALAKINLGLFDEVLDDCDRALRVNERSLNAVLYKAEALCGLCRTEAAKELLSDALQAHPDQEKRILDYRNKLSC</sequence>
<dbReference type="PROSITE" id="PS50005">
    <property type="entry name" value="TPR"/>
    <property type="match status" value="1"/>
</dbReference>